<name>A0AAX6MD89_9PEZI</name>
<keyword evidence="2" id="KW-1185">Reference proteome</keyword>
<protein>
    <submittedName>
        <fullName evidence="1">Uncharacterized protein</fullName>
    </submittedName>
</protein>
<dbReference type="EMBL" id="JBANMG010000008">
    <property type="protein sequence ID" value="KAK6950347.1"/>
    <property type="molecule type" value="Genomic_DNA"/>
</dbReference>
<organism evidence="1 2">
    <name type="scientific">Daldinia eschscholtzii</name>
    <dbReference type="NCBI Taxonomy" id="292717"/>
    <lineage>
        <taxon>Eukaryota</taxon>
        <taxon>Fungi</taxon>
        <taxon>Dikarya</taxon>
        <taxon>Ascomycota</taxon>
        <taxon>Pezizomycotina</taxon>
        <taxon>Sordariomycetes</taxon>
        <taxon>Xylariomycetidae</taxon>
        <taxon>Xylariales</taxon>
        <taxon>Hypoxylaceae</taxon>
        <taxon>Daldinia</taxon>
    </lineage>
</organism>
<sequence length="103" mass="11363">MSFQSQHRTGGYKADSGQVQAVCVPAYIACHLMMYKLPHPAQMPGLKSGRTLTTSAHIQSEIHLGPIARANIKFKLLTAARFVRRMGPDNKMVAPNTNRSEDL</sequence>
<comment type="caution">
    <text evidence="1">The sequence shown here is derived from an EMBL/GenBank/DDBJ whole genome shotgun (WGS) entry which is preliminary data.</text>
</comment>
<gene>
    <name evidence="1" type="ORF">Daesc_008673</name>
</gene>
<evidence type="ECO:0000313" key="1">
    <source>
        <dbReference type="EMBL" id="KAK6950347.1"/>
    </source>
</evidence>
<reference evidence="1 2" key="1">
    <citation type="journal article" date="2024" name="Front Chem Biol">
        <title>Unveiling the potential of Daldinia eschscholtzii MFLUCC 19-0629 through bioactivity and bioinformatics studies for enhanced sustainable agriculture production.</title>
        <authorList>
            <person name="Brooks S."/>
            <person name="Weaver J.A."/>
            <person name="Klomchit A."/>
            <person name="Alharthi S.A."/>
            <person name="Onlamun T."/>
            <person name="Nurani R."/>
            <person name="Vong T.K."/>
            <person name="Alberti F."/>
            <person name="Greco C."/>
        </authorList>
    </citation>
    <scope>NUCLEOTIDE SEQUENCE [LARGE SCALE GENOMIC DNA]</scope>
    <source>
        <strain evidence="1">MFLUCC 19-0629</strain>
    </source>
</reference>
<dbReference type="Proteomes" id="UP001369815">
    <property type="component" value="Unassembled WGS sequence"/>
</dbReference>
<evidence type="ECO:0000313" key="2">
    <source>
        <dbReference type="Proteomes" id="UP001369815"/>
    </source>
</evidence>
<accession>A0AAX6MD89</accession>
<proteinExistence type="predicted"/>
<dbReference type="AlphaFoldDB" id="A0AAX6MD89"/>